<reference evidence="1" key="1">
    <citation type="journal article" date="2012" name="Nature">
        <title>The oyster genome reveals stress adaptation and complexity of shell formation.</title>
        <authorList>
            <person name="Zhang G."/>
            <person name="Fang X."/>
            <person name="Guo X."/>
            <person name="Li L."/>
            <person name="Luo R."/>
            <person name="Xu F."/>
            <person name="Yang P."/>
            <person name="Zhang L."/>
            <person name="Wang X."/>
            <person name="Qi H."/>
            <person name="Xiong Z."/>
            <person name="Que H."/>
            <person name="Xie Y."/>
            <person name="Holland P.W."/>
            <person name="Paps J."/>
            <person name="Zhu Y."/>
            <person name="Wu F."/>
            <person name="Chen Y."/>
            <person name="Wang J."/>
            <person name="Peng C."/>
            <person name="Meng J."/>
            <person name="Yang L."/>
            <person name="Liu J."/>
            <person name="Wen B."/>
            <person name="Zhang N."/>
            <person name="Huang Z."/>
            <person name="Zhu Q."/>
            <person name="Feng Y."/>
            <person name="Mount A."/>
            <person name="Hedgecock D."/>
            <person name="Xu Z."/>
            <person name="Liu Y."/>
            <person name="Domazet-Loso T."/>
            <person name="Du Y."/>
            <person name="Sun X."/>
            <person name="Zhang S."/>
            <person name="Liu B."/>
            <person name="Cheng P."/>
            <person name="Jiang X."/>
            <person name="Li J."/>
            <person name="Fan D."/>
            <person name="Wang W."/>
            <person name="Fu W."/>
            <person name="Wang T."/>
            <person name="Wang B."/>
            <person name="Zhang J."/>
            <person name="Peng Z."/>
            <person name="Li Y."/>
            <person name="Li N."/>
            <person name="Wang J."/>
            <person name="Chen M."/>
            <person name="He Y."/>
            <person name="Tan F."/>
            <person name="Song X."/>
            <person name="Zheng Q."/>
            <person name="Huang R."/>
            <person name="Yang H."/>
            <person name="Du X."/>
            <person name="Chen L."/>
            <person name="Yang M."/>
            <person name="Gaffney P.M."/>
            <person name="Wang S."/>
            <person name="Luo L."/>
            <person name="She Z."/>
            <person name="Ming Y."/>
            <person name="Huang W."/>
            <person name="Zhang S."/>
            <person name="Huang B."/>
            <person name="Zhang Y."/>
            <person name="Qu T."/>
            <person name="Ni P."/>
            <person name="Miao G."/>
            <person name="Wang J."/>
            <person name="Wang Q."/>
            <person name="Steinberg C.E."/>
            <person name="Wang H."/>
            <person name="Li N."/>
            <person name="Qian L."/>
            <person name="Zhang G."/>
            <person name="Li Y."/>
            <person name="Yang H."/>
            <person name="Liu X."/>
            <person name="Wang J."/>
            <person name="Yin Y."/>
            <person name="Wang J."/>
        </authorList>
    </citation>
    <scope>NUCLEOTIDE SEQUENCE [LARGE SCALE GENOMIC DNA]</scope>
    <source>
        <strain evidence="1">05x7-T-G4-1.051#20</strain>
    </source>
</reference>
<proteinExistence type="predicted"/>
<dbReference type="AlphaFoldDB" id="K1S6S2"/>
<dbReference type="InParanoid" id="K1S6S2"/>
<name>K1S6S2_MAGGI</name>
<dbReference type="HOGENOM" id="CLU_3016234_0_0_1"/>
<dbReference type="EMBL" id="JH818221">
    <property type="protein sequence ID" value="EKC43121.1"/>
    <property type="molecule type" value="Genomic_DNA"/>
</dbReference>
<accession>K1S6S2</accession>
<gene>
    <name evidence="1" type="ORF">CGI_10022327</name>
</gene>
<protein>
    <submittedName>
        <fullName evidence="1">Uncharacterized protein</fullName>
    </submittedName>
</protein>
<evidence type="ECO:0000313" key="1">
    <source>
        <dbReference type="EMBL" id="EKC43121.1"/>
    </source>
</evidence>
<organism evidence="1">
    <name type="scientific">Magallana gigas</name>
    <name type="common">Pacific oyster</name>
    <name type="synonym">Crassostrea gigas</name>
    <dbReference type="NCBI Taxonomy" id="29159"/>
    <lineage>
        <taxon>Eukaryota</taxon>
        <taxon>Metazoa</taxon>
        <taxon>Spiralia</taxon>
        <taxon>Lophotrochozoa</taxon>
        <taxon>Mollusca</taxon>
        <taxon>Bivalvia</taxon>
        <taxon>Autobranchia</taxon>
        <taxon>Pteriomorphia</taxon>
        <taxon>Ostreida</taxon>
        <taxon>Ostreoidea</taxon>
        <taxon>Ostreidae</taxon>
        <taxon>Magallana</taxon>
    </lineage>
</organism>
<sequence>MLQVKGGFGGTSLGGGGIGGGLTGGALTGGLDIAPGGLGFDGGLGSGLGGIGKKYY</sequence>